<comment type="caution">
    <text evidence="1">The sequence shown here is derived from an EMBL/GenBank/DDBJ whole genome shotgun (WGS) entry which is preliminary data.</text>
</comment>
<gene>
    <name evidence="1" type="ORF">DLM65_15575</name>
</gene>
<dbReference type="Proteomes" id="UP000248724">
    <property type="component" value="Unassembled WGS sequence"/>
</dbReference>
<dbReference type="EMBL" id="QHBU01000299">
    <property type="protein sequence ID" value="PZR77476.1"/>
    <property type="molecule type" value="Genomic_DNA"/>
</dbReference>
<protein>
    <submittedName>
        <fullName evidence="1">Uncharacterized protein</fullName>
    </submittedName>
</protein>
<dbReference type="AlphaFoldDB" id="A0A2W5Z467"/>
<reference evidence="1 2" key="1">
    <citation type="journal article" date="2017" name="Nature">
        <title>Atmospheric trace gases support primary production in Antarctic desert surface soil.</title>
        <authorList>
            <person name="Ji M."/>
            <person name="Greening C."/>
            <person name="Vanwonterghem I."/>
            <person name="Carere C.R."/>
            <person name="Bay S.K."/>
            <person name="Steen J.A."/>
            <person name="Montgomery K."/>
            <person name="Lines T."/>
            <person name="Beardall J."/>
            <person name="van Dorst J."/>
            <person name="Snape I."/>
            <person name="Stott M.B."/>
            <person name="Hugenholtz P."/>
            <person name="Ferrari B.C."/>
        </authorList>
    </citation>
    <scope>NUCLEOTIDE SEQUENCE [LARGE SCALE GENOMIC DNA]</scope>
    <source>
        <strain evidence="1">RRmetagenome_bin12</strain>
    </source>
</reference>
<accession>A0A2W5Z467</accession>
<evidence type="ECO:0000313" key="2">
    <source>
        <dbReference type="Proteomes" id="UP000248724"/>
    </source>
</evidence>
<proteinExistence type="predicted"/>
<organism evidence="1 2">
    <name type="scientific">Candidatus Aeolococcus gillhamiae</name>
    <dbReference type="NCBI Taxonomy" id="3127015"/>
    <lineage>
        <taxon>Bacteria</taxon>
        <taxon>Bacillati</taxon>
        <taxon>Candidatus Dormiibacterota</taxon>
        <taxon>Candidatus Dormibacteria</taxon>
        <taxon>Candidatus Aeolococcales</taxon>
        <taxon>Candidatus Aeolococcaceae</taxon>
        <taxon>Candidatus Aeolococcus</taxon>
    </lineage>
</organism>
<sequence length="316" mass="34676">MEWLVWAAVVGNAERVTHVFLPLDDRGVDGIVRRVDDEAMCAVQVKGRAVLTHKGIEVVVNRNALDDPHVTFVMAYLDPSTVRLADAVYVMDADTVLTLGSHPRRAARPEVGLFLPYPPHPGTKSWPYSCALSELSTRLFPSAGVPTRAALPAPLPPVPVPPPEKKRLGHLAELEVMRLLGAPATLNTFKSFPDVEEVEYLVRHRPTGAIRGVQVKCMIVADAHTEGEIAFSGPAFVASPNVDFVILAWRRDHNAFDDNAWLIPAIDVPHLTRTDIPTAHIELRVAIGKGSRFDRYRVPRSRVAATIEARLGGTQL</sequence>
<name>A0A2W5Z467_9BACT</name>
<evidence type="ECO:0000313" key="1">
    <source>
        <dbReference type="EMBL" id="PZR77476.1"/>
    </source>
</evidence>